<evidence type="ECO:0000256" key="2">
    <source>
        <dbReference type="ARBA" id="ARBA00007651"/>
    </source>
</evidence>
<keyword evidence="7 8" id="KW-0472">Membrane</keyword>
<name>A0ABM3QIZ4_SPIOL</name>
<dbReference type="PANTHER" id="PTHR32021:SF16">
    <property type="entry name" value="CASP-LIKE PROTEIN 5A2"/>
    <property type="match status" value="1"/>
</dbReference>
<feature type="transmembrane region" description="Helical" evidence="8">
    <location>
        <begin position="145"/>
        <end position="166"/>
    </location>
</feature>
<keyword evidence="5 8" id="KW-0812">Transmembrane</keyword>
<reference evidence="11" key="2">
    <citation type="submission" date="2025-08" db="UniProtKB">
        <authorList>
            <consortium name="RefSeq"/>
        </authorList>
    </citation>
    <scope>IDENTIFICATION</scope>
    <source>
        <tissue evidence="11">Leaf</tissue>
    </source>
</reference>
<keyword evidence="4 8" id="KW-1003">Cell membrane</keyword>
<evidence type="ECO:0000256" key="3">
    <source>
        <dbReference type="ARBA" id="ARBA00011489"/>
    </source>
</evidence>
<dbReference type="Proteomes" id="UP000813463">
    <property type="component" value="Chromosome 4"/>
</dbReference>
<gene>
    <name evidence="11" type="primary">LOC110795474</name>
</gene>
<organism evidence="10 11">
    <name type="scientific">Spinacia oleracea</name>
    <name type="common">Spinach</name>
    <dbReference type="NCBI Taxonomy" id="3562"/>
    <lineage>
        <taxon>Eukaryota</taxon>
        <taxon>Viridiplantae</taxon>
        <taxon>Streptophyta</taxon>
        <taxon>Embryophyta</taxon>
        <taxon>Tracheophyta</taxon>
        <taxon>Spermatophyta</taxon>
        <taxon>Magnoliopsida</taxon>
        <taxon>eudicotyledons</taxon>
        <taxon>Gunneridae</taxon>
        <taxon>Pentapetalae</taxon>
        <taxon>Caryophyllales</taxon>
        <taxon>Chenopodiaceae</taxon>
        <taxon>Chenopodioideae</taxon>
        <taxon>Anserineae</taxon>
        <taxon>Spinacia</taxon>
    </lineage>
</organism>
<reference evidence="10" key="1">
    <citation type="journal article" date="2021" name="Nat. Commun.">
        <title>Genomic analyses provide insights into spinach domestication and the genetic basis of agronomic traits.</title>
        <authorList>
            <person name="Cai X."/>
            <person name="Sun X."/>
            <person name="Xu C."/>
            <person name="Sun H."/>
            <person name="Wang X."/>
            <person name="Ge C."/>
            <person name="Zhang Z."/>
            <person name="Wang Q."/>
            <person name="Fei Z."/>
            <person name="Jiao C."/>
            <person name="Wang Q."/>
        </authorList>
    </citation>
    <scope>NUCLEOTIDE SEQUENCE [LARGE SCALE GENOMIC DNA]</scope>
    <source>
        <strain evidence="10">cv. Varoflay</strain>
    </source>
</reference>
<comment type="similarity">
    <text evidence="2 8">Belongs to the Casparian strip membrane proteins (CASP) family.</text>
</comment>
<keyword evidence="10" id="KW-1185">Reference proteome</keyword>
<evidence type="ECO:0000313" key="11">
    <source>
        <dbReference type="RefSeq" id="XP_056683338.1"/>
    </source>
</evidence>
<evidence type="ECO:0000256" key="6">
    <source>
        <dbReference type="ARBA" id="ARBA00022989"/>
    </source>
</evidence>
<comment type="subunit">
    <text evidence="3 8">Homodimer and heterodimers.</text>
</comment>
<proteinExistence type="inferred from homology"/>
<dbReference type="GeneID" id="110795474"/>
<accession>A0ABM3QIZ4</accession>
<dbReference type="Pfam" id="PF04535">
    <property type="entry name" value="CASP_dom"/>
    <property type="match status" value="1"/>
</dbReference>
<evidence type="ECO:0000256" key="7">
    <source>
        <dbReference type="ARBA" id="ARBA00023136"/>
    </source>
</evidence>
<feature type="transmembrane region" description="Helical" evidence="8">
    <location>
        <begin position="64"/>
        <end position="85"/>
    </location>
</feature>
<evidence type="ECO:0000259" key="9">
    <source>
        <dbReference type="Pfam" id="PF04535"/>
    </source>
</evidence>
<evidence type="ECO:0000313" key="10">
    <source>
        <dbReference type="Proteomes" id="UP000813463"/>
    </source>
</evidence>
<protein>
    <recommendedName>
        <fullName evidence="8">CASP-like protein</fullName>
    </recommendedName>
</protein>
<dbReference type="InterPro" id="IPR045009">
    <property type="entry name" value="CASPL-5"/>
</dbReference>
<feature type="transmembrane region" description="Helical" evidence="8">
    <location>
        <begin position="186"/>
        <end position="207"/>
    </location>
</feature>
<dbReference type="PANTHER" id="PTHR32021">
    <property type="entry name" value="CASP-LIKE PROTEIN 5B3"/>
    <property type="match status" value="1"/>
</dbReference>
<evidence type="ECO:0000256" key="8">
    <source>
        <dbReference type="RuleBase" id="RU361233"/>
    </source>
</evidence>
<feature type="domain" description="Casparian strip membrane protein" evidence="9">
    <location>
        <begin position="35"/>
        <end position="117"/>
    </location>
</feature>
<comment type="subcellular location">
    <subcellularLocation>
        <location evidence="1 8">Cell membrane</location>
        <topology evidence="1 8">Multi-pass membrane protein</topology>
    </subcellularLocation>
</comment>
<dbReference type="InterPro" id="IPR006702">
    <property type="entry name" value="CASP_dom"/>
</dbReference>
<evidence type="ECO:0000256" key="4">
    <source>
        <dbReference type="ARBA" id="ARBA00022475"/>
    </source>
</evidence>
<feature type="transmembrane region" description="Helical" evidence="8">
    <location>
        <begin position="41"/>
        <end position="58"/>
    </location>
</feature>
<keyword evidence="6 8" id="KW-1133">Transmembrane helix</keyword>
<evidence type="ECO:0000256" key="1">
    <source>
        <dbReference type="ARBA" id="ARBA00004651"/>
    </source>
</evidence>
<dbReference type="RefSeq" id="XP_056683338.1">
    <property type="nucleotide sequence ID" value="XM_056827360.1"/>
</dbReference>
<sequence>MSHPAVHPVDVLLEPPAENAAAPPGVRMGYIKGLPGTKLGLVLRASQIFFATVAVVVMSTTSDFSSVLVFCLLVAFSGLQIFWSLAMALTNIRAISLKRKFQNRPAVIIFFAGDMVAGRSCQRILDTSGERMTRHHHKRTHNSSLEISSLLMFSGACASAGITVLVNADQQDCSMNHCVQFQTSTCMAFVTWCIDLPSFMLSFWSFAAV</sequence>
<evidence type="ECO:0000256" key="5">
    <source>
        <dbReference type="ARBA" id="ARBA00022692"/>
    </source>
</evidence>